<dbReference type="VEuPathDB" id="FungiDB:RhiirFUN_013817"/>
<dbReference type="AlphaFoldDB" id="A0A2H5SLX3"/>
<accession>A0A2H5SLX3</accession>
<name>A0A2H5SLX3_RHIID</name>
<sequence length="458" mass="54861">MTILNRDVLYLIFKDFQDDKKSLFSCLSVNKTWSEIIISILWINPWKYLKRGNEKLLSNVIISHISNKSNKKPLFNYISLCRHLNLNEIERIFNNHNHFEEIKNDILNLFINENTKYTHLYISQRFDYQINLIPKSKHCFSEIEFLSCDASINDNILNGLSEMCKSIKELELFIQMDNYNYGITKLIENQNKLFKIHFIIKYSINDDSFWKVFENSLIKHSNTIKYFKLTEKFMERTFQRICILELGGNFRNMKLDHSRENLSLPFLRILKANDVPVNFLTNLIESSNGYLVEINICYINNLLIQKFDNNKIIQTIYKNCSNLKYLRLLCKSSNILELKNLLFNCQYLDGLYVDTNFGSVNWKDLFIILTESSPISLFKFKFHFSYELPNLEYFKLFFDNWKGRNPMLLQFLKTGRMIKEYNDLIEKYKSEGIIKKFDYEEYSGDYFDDFEWIKAKKN</sequence>
<evidence type="ECO:0000313" key="2">
    <source>
        <dbReference type="Proteomes" id="UP000018888"/>
    </source>
</evidence>
<proteinExistence type="predicted"/>
<dbReference type="Proteomes" id="UP000018888">
    <property type="component" value="Unassembled WGS sequence"/>
</dbReference>
<gene>
    <name evidence="1" type="ORF">GLOIN_2v1787526</name>
</gene>
<dbReference type="EMBL" id="AUPC02000375">
    <property type="protein sequence ID" value="POG60705.1"/>
    <property type="molecule type" value="Genomic_DNA"/>
</dbReference>
<organism evidence="1 2">
    <name type="scientific">Rhizophagus irregularis (strain DAOM 181602 / DAOM 197198 / MUCL 43194)</name>
    <name type="common">Arbuscular mycorrhizal fungus</name>
    <name type="synonym">Glomus intraradices</name>
    <dbReference type="NCBI Taxonomy" id="747089"/>
    <lineage>
        <taxon>Eukaryota</taxon>
        <taxon>Fungi</taxon>
        <taxon>Fungi incertae sedis</taxon>
        <taxon>Mucoromycota</taxon>
        <taxon>Glomeromycotina</taxon>
        <taxon>Glomeromycetes</taxon>
        <taxon>Glomerales</taxon>
        <taxon>Glomeraceae</taxon>
        <taxon>Rhizophagus</taxon>
    </lineage>
</organism>
<protein>
    <recommendedName>
        <fullName evidence="3">F-box domain-containing protein</fullName>
    </recommendedName>
</protein>
<evidence type="ECO:0000313" key="1">
    <source>
        <dbReference type="EMBL" id="POG60705.1"/>
    </source>
</evidence>
<keyword evidence="2" id="KW-1185">Reference proteome</keyword>
<evidence type="ECO:0008006" key="3">
    <source>
        <dbReference type="Google" id="ProtNLM"/>
    </source>
</evidence>
<reference evidence="1 2" key="2">
    <citation type="journal article" date="2018" name="New Phytol.">
        <title>High intraspecific genome diversity in the model arbuscular mycorrhizal symbiont Rhizophagus irregularis.</title>
        <authorList>
            <person name="Chen E.C.H."/>
            <person name="Morin E."/>
            <person name="Beaudet D."/>
            <person name="Noel J."/>
            <person name="Yildirir G."/>
            <person name="Ndikumana S."/>
            <person name="Charron P."/>
            <person name="St-Onge C."/>
            <person name="Giorgi J."/>
            <person name="Kruger M."/>
            <person name="Marton T."/>
            <person name="Ropars J."/>
            <person name="Grigoriev I.V."/>
            <person name="Hainaut M."/>
            <person name="Henrissat B."/>
            <person name="Roux C."/>
            <person name="Martin F."/>
            <person name="Corradi N."/>
        </authorList>
    </citation>
    <scope>NUCLEOTIDE SEQUENCE [LARGE SCALE GENOMIC DNA]</scope>
    <source>
        <strain evidence="1 2">DAOM 197198</strain>
    </source>
</reference>
<comment type="caution">
    <text evidence="1">The sequence shown here is derived from an EMBL/GenBank/DDBJ whole genome shotgun (WGS) entry which is preliminary data.</text>
</comment>
<reference evidence="1 2" key="1">
    <citation type="journal article" date="2013" name="Proc. Natl. Acad. Sci. U.S.A.">
        <title>Genome of an arbuscular mycorrhizal fungus provides insight into the oldest plant symbiosis.</title>
        <authorList>
            <person name="Tisserant E."/>
            <person name="Malbreil M."/>
            <person name="Kuo A."/>
            <person name="Kohler A."/>
            <person name="Symeonidi A."/>
            <person name="Balestrini R."/>
            <person name="Charron P."/>
            <person name="Duensing N."/>
            <person name="Frei Dit Frey N."/>
            <person name="Gianinazzi-Pearson V."/>
            <person name="Gilbert L.B."/>
            <person name="Handa Y."/>
            <person name="Herr J.R."/>
            <person name="Hijri M."/>
            <person name="Koul R."/>
            <person name="Kawaguchi M."/>
            <person name="Krajinski F."/>
            <person name="Lammers P.J."/>
            <person name="Masclaux F.G."/>
            <person name="Murat C."/>
            <person name="Morin E."/>
            <person name="Ndikumana S."/>
            <person name="Pagni M."/>
            <person name="Petitpierre D."/>
            <person name="Requena N."/>
            <person name="Rosikiewicz P."/>
            <person name="Riley R."/>
            <person name="Saito K."/>
            <person name="San Clemente H."/>
            <person name="Shapiro H."/>
            <person name="van Tuinen D."/>
            <person name="Becard G."/>
            <person name="Bonfante P."/>
            <person name="Paszkowski U."/>
            <person name="Shachar-Hill Y.Y."/>
            <person name="Tuskan G.A."/>
            <person name="Young P.W."/>
            <person name="Sanders I.R."/>
            <person name="Henrissat B."/>
            <person name="Rensing S.A."/>
            <person name="Grigoriev I.V."/>
            <person name="Corradi N."/>
            <person name="Roux C."/>
            <person name="Martin F."/>
        </authorList>
    </citation>
    <scope>NUCLEOTIDE SEQUENCE [LARGE SCALE GENOMIC DNA]</scope>
    <source>
        <strain evidence="1 2">DAOM 197198</strain>
    </source>
</reference>